<evidence type="ECO:0000259" key="2">
    <source>
        <dbReference type="PROSITE" id="PS50894"/>
    </source>
</evidence>
<dbReference type="InterPro" id="IPR036641">
    <property type="entry name" value="HPT_dom_sf"/>
</dbReference>
<protein>
    <recommendedName>
        <fullName evidence="2">HPt domain-containing protein</fullName>
    </recommendedName>
</protein>
<reference evidence="3 4" key="1">
    <citation type="submission" date="2019-12" db="EMBL/GenBank/DDBJ databases">
        <title>The draft genomic sequence of strain Chitinophaga oryziterrae JCM 16595.</title>
        <authorList>
            <person name="Zhang X."/>
        </authorList>
    </citation>
    <scope>NUCLEOTIDE SEQUENCE [LARGE SCALE GENOMIC DNA]</scope>
    <source>
        <strain evidence="3 4">JCM 16595</strain>
    </source>
</reference>
<name>A0A6N8JGF8_9BACT</name>
<dbReference type="SUPFAM" id="SSF47226">
    <property type="entry name" value="Histidine-containing phosphotransfer domain, HPT domain"/>
    <property type="match status" value="1"/>
</dbReference>
<evidence type="ECO:0000313" key="3">
    <source>
        <dbReference type="EMBL" id="MVT44385.1"/>
    </source>
</evidence>
<dbReference type="GO" id="GO:0004672">
    <property type="term" value="F:protein kinase activity"/>
    <property type="evidence" value="ECO:0007669"/>
    <property type="project" value="UniProtKB-ARBA"/>
</dbReference>
<keyword evidence="4" id="KW-1185">Reference proteome</keyword>
<evidence type="ECO:0000313" key="4">
    <source>
        <dbReference type="Proteomes" id="UP000468388"/>
    </source>
</evidence>
<dbReference type="InterPro" id="IPR008207">
    <property type="entry name" value="Sig_transdc_His_kin_Hpt_dom"/>
</dbReference>
<dbReference type="Gene3D" id="1.20.120.160">
    <property type="entry name" value="HPT domain"/>
    <property type="match status" value="1"/>
</dbReference>
<dbReference type="RefSeq" id="WP_157303181.1">
    <property type="nucleotide sequence ID" value="NZ_BAAAZB010000036.1"/>
</dbReference>
<dbReference type="PROSITE" id="PS50894">
    <property type="entry name" value="HPT"/>
    <property type="match status" value="1"/>
</dbReference>
<dbReference type="GO" id="GO:0000160">
    <property type="term" value="P:phosphorelay signal transduction system"/>
    <property type="evidence" value="ECO:0007669"/>
    <property type="project" value="InterPro"/>
</dbReference>
<dbReference type="OrthoDB" id="671273at2"/>
<feature type="domain" description="HPt" evidence="2">
    <location>
        <begin position="1"/>
        <end position="89"/>
    </location>
</feature>
<comment type="caution">
    <text evidence="3">The sequence shown here is derived from an EMBL/GenBank/DDBJ whole genome shotgun (WGS) entry which is preliminary data.</text>
</comment>
<evidence type="ECO:0000256" key="1">
    <source>
        <dbReference type="PROSITE-ProRule" id="PRU00110"/>
    </source>
</evidence>
<accession>A0A6N8JGF8</accession>
<dbReference type="AlphaFoldDB" id="A0A6N8JGF8"/>
<dbReference type="Proteomes" id="UP000468388">
    <property type="component" value="Unassembled WGS sequence"/>
</dbReference>
<organism evidence="3 4">
    <name type="scientific">Chitinophaga oryziterrae</name>
    <dbReference type="NCBI Taxonomy" id="1031224"/>
    <lineage>
        <taxon>Bacteria</taxon>
        <taxon>Pseudomonadati</taxon>
        <taxon>Bacteroidota</taxon>
        <taxon>Chitinophagia</taxon>
        <taxon>Chitinophagales</taxon>
        <taxon>Chitinophagaceae</taxon>
        <taxon>Chitinophaga</taxon>
    </lineage>
</organism>
<feature type="modified residue" description="Phosphohistidine" evidence="1">
    <location>
        <position position="33"/>
    </location>
</feature>
<sequence>MITLFLNSLAEYISDLERLTTTKEITDLQKIIHKLKPSVLSLEIQGAKEVIALIDDTKKWDDAVQAGVERLLHTFKRIQPMMQHDLEFFGEE</sequence>
<proteinExistence type="predicted"/>
<keyword evidence="1" id="KW-0597">Phosphoprotein</keyword>
<gene>
    <name evidence="3" type="ORF">GO495_27575</name>
</gene>
<dbReference type="EMBL" id="WRXO01000011">
    <property type="protein sequence ID" value="MVT44385.1"/>
    <property type="molecule type" value="Genomic_DNA"/>
</dbReference>